<sequence>MNTITQIENALKAINQASFQTLVNHLLYLQGNKFIGAPGAVVGKEKTSKGTPDSFFVKEEKYIFVECTTQERLGESKSFFEKLSKDIDHCFKEDASTIEKEKIEKVILACNEKISAEEHKLLNTKVKSYNPDTKFEVLNIQNLPLLIFDIPKLAAEYLSIQIVKGDIYTLEEFLLKTEKGLQPSLTNEFIGREEELKNSIEALKKYDILLLSGGAGVGKSKLAVKILEELSRDNHVPIVIQSSGVSLWDDFQHLFLPGKQHIILFDDANKSISNLTYLLSKIEASQSYSVKVIVTSRDYVKKQVSATLDNYSYKEFNIPEFKDEEIGKIIVAALPNLQYHSDIKRKIVDLAKGNARVALMATYSVTPDSETNYLSSPVLLYEKYFKKISEEIGIFNNPIILKSLAIVSFFGILDRNNEELKTILSNKFDIDWNELWTAIMELHNSEILDVYSNEIVKVSDQVLATYAFYKCFVDDKSVVINYAEWIATFIDKFSNRIRATLIDINNTFVYYHVRDLVLPHLNEVIKQIRSDEEFYAFYKLFWFYKGRDCLLYLKKWIENLPQEENPETLKFSYVHNDHTKASKYFELLKYFWSHSNELFKPSIELTLALLNKQPSRLPEILKFIHEDFKYKLEDIEHGYLRQNLLLDILINDNLNNSQKIFANGIFLNLSEALLGWHYTEYGSSKGHAFTIYNFDLYKSDELMKLRGRILNQVYHLFESENEQVQKTLHQIVYPGGDIDKSIYVDELPIYQKLISEKLDNKQYAHCKFVSVLAKHLTEAGTAYPENWNEFIESDIRKLSKFLKPDWEYREGKSIQESEEEKRQEFEAFVKANDWQSLETFLLNIDALYKQQKDNNGWHIESAVTDIYISIARKNKSEFEKALRLFFSGQVIFPLRSTIINVALLENIMTGKELLDIMSDYEFKDKPFWESVLIAMLPEEQVNEIFLKLLIKTFLKPDEYIYIHRMLDYLKYEAVFEKYKRENPELENHNIITYLTSIILAKTRKLRRDFGYDFCADCSSYFTKHPQLLKDAYWAQYEIDSHFDYEGKELKALLGLDKNFINDSLKNEKIGLGYSSNLRLEKINTSVLWELEEYEELIEDLLLTALEKEQYMFLIERDIYSLFSFKDANEDRTERAKAFIIKLTQKYINNEKVALILIEVVYHKFNGWFIEYFREFLLINKDITLITKINFGRTTSWSGSKVPLIQKKIEFYQDILKMINALPNILDYSEHIDYFEQKIVWKKKEIEDEQRRDFMEEFYYN</sequence>
<dbReference type="RefSeq" id="WP_078720174.1">
    <property type="nucleotide sequence ID" value="NZ_CP014339.1"/>
</dbReference>
<protein>
    <recommendedName>
        <fullName evidence="1">Novel STAND NTPase 3 domain-containing protein</fullName>
    </recommendedName>
</protein>
<gene>
    <name evidence="2" type="ORF">AYC66_09360</name>
    <name evidence="3" type="ORF">BAY09_01495</name>
</gene>
<evidence type="ECO:0000313" key="2">
    <source>
        <dbReference type="EMBL" id="AQX50877.1"/>
    </source>
</evidence>
<evidence type="ECO:0000259" key="1">
    <source>
        <dbReference type="Pfam" id="PF20720"/>
    </source>
</evidence>
<proteinExistence type="predicted"/>
<reference evidence="2 4" key="1">
    <citation type="submission" date="2016-02" db="EMBL/GenBank/DDBJ databases">
        <authorList>
            <person name="Nicholson A.C."/>
            <person name="Humrighouse B.W."/>
            <person name="Loparev V."/>
            <person name="Emery B."/>
            <person name="Graziano J."/>
            <person name="McQuiston J.R."/>
        </authorList>
    </citation>
    <scope>NUCLEOTIDE SEQUENCE [LARGE SCALE GENOMIC DNA]</scope>
    <source>
        <strain evidence="2 4">E6809</strain>
    </source>
</reference>
<dbReference type="Pfam" id="PF20720">
    <property type="entry name" value="nSTAND3"/>
    <property type="match status" value="1"/>
</dbReference>
<evidence type="ECO:0000313" key="3">
    <source>
        <dbReference type="EMBL" id="OPB49440.1"/>
    </source>
</evidence>
<reference evidence="3" key="2">
    <citation type="submission" date="2016-06" db="EMBL/GenBank/DDBJ databases">
        <authorList>
            <person name="Nicholson A.C."/>
        </authorList>
    </citation>
    <scope>NUCLEOTIDE SEQUENCE [LARGE SCALE GENOMIC DNA]</scope>
    <source>
        <strain evidence="3">E6809</strain>
    </source>
</reference>
<dbReference type="Gene3D" id="3.40.50.300">
    <property type="entry name" value="P-loop containing nucleotide triphosphate hydrolases"/>
    <property type="match status" value="1"/>
</dbReference>
<dbReference type="AlphaFoldDB" id="A0A494J5I5"/>
<dbReference type="SUPFAM" id="SSF52540">
    <property type="entry name" value="P-loop containing nucleoside triphosphate hydrolases"/>
    <property type="match status" value="1"/>
</dbReference>
<dbReference type="InterPro" id="IPR049050">
    <property type="entry name" value="nSTAND3"/>
</dbReference>
<feature type="domain" description="Novel STAND NTPase 3" evidence="1">
    <location>
        <begin position="195"/>
        <end position="314"/>
    </location>
</feature>
<evidence type="ECO:0000313" key="4">
    <source>
        <dbReference type="Proteomes" id="UP000189738"/>
    </source>
</evidence>
<name>A0A494J5I5_9FLAO</name>
<dbReference type="EMBL" id="MAHS01000009">
    <property type="protein sequence ID" value="OPB49440.1"/>
    <property type="molecule type" value="Genomic_DNA"/>
</dbReference>
<dbReference type="InterPro" id="IPR027417">
    <property type="entry name" value="P-loop_NTPase"/>
</dbReference>
<dbReference type="EMBL" id="CP014339">
    <property type="protein sequence ID" value="AQX50877.1"/>
    <property type="molecule type" value="Genomic_DNA"/>
</dbReference>
<accession>A0A494J5I5</accession>
<organism evidence="3">
    <name type="scientific">Elizabethkingia anophelis</name>
    <dbReference type="NCBI Taxonomy" id="1117645"/>
    <lineage>
        <taxon>Bacteria</taxon>
        <taxon>Pseudomonadati</taxon>
        <taxon>Bacteroidota</taxon>
        <taxon>Flavobacteriia</taxon>
        <taxon>Flavobacteriales</taxon>
        <taxon>Weeksellaceae</taxon>
        <taxon>Elizabethkingia</taxon>
    </lineage>
</organism>
<dbReference type="Proteomes" id="UP000189738">
    <property type="component" value="Chromosome"/>
</dbReference>